<evidence type="ECO:0000256" key="11">
    <source>
        <dbReference type="ARBA" id="ARBA00022759"/>
    </source>
</evidence>
<comment type="cofactor">
    <cofactor evidence="15">
        <name>Mg(2+)</name>
        <dbReference type="ChEBI" id="CHEBI:18420"/>
    </cofactor>
</comment>
<keyword evidence="9 15" id="KW-0540">Nuclease</keyword>
<evidence type="ECO:0000259" key="18">
    <source>
        <dbReference type="PROSITE" id="PS50142"/>
    </source>
</evidence>
<dbReference type="FunFam" id="3.30.160.20:FF:000003">
    <property type="entry name" value="Ribonuclease 3"/>
    <property type="match status" value="1"/>
</dbReference>
<dbReference type="Gene3D" id="1.10.1520.10">
    <property type="entry name" value="Ribonuclease III domain"/>
    <property type="match status" value="1"/>
</dbReference>
<keyword evidence="13 15" id="KW-0460">Magnesium</keyword>
<keyword evidence="6 15" id="KW-0698">rRNA processing</keyword>
<reference evidence="19 20" key="1">
    <citation type="submission" date="2018-10" db="EMBL/GenBank/DDBJ databases">
        <title>Draft genome of Cortibacter populi DSM10536.</title>
        <authorList>
            <person name="Bernier A.-M."/>
            <person name="Bernard K."/>
        </authorList>
    </citation>
    <scope>NUCLEOTIDE SEQUENCE [LARGE SCALE GENOMIC DNA]</scope>
    <source>
        <strain evidence="19 20">DSM 105136</strain>
    </source>
</reference>
<comment type="similarity">
    <text evidence="3">Belongs to the ribonuclease III family.</text>
</comment>
<dbReference type="EC" id="3.1.26.3" evidence="15"/>
<keyword evidence="5 15" id="KW-0963">Cytoplasm</keyword>
<evidence type="ECO:0000256" key="3">
    <source>
        <dbReference type="ARBA" id="ARBA00010183"/>
    </source>
</evidence>
<dbReference type="AlphaFoldDB" id="A0A3M6R0V0"/>
<dbReference type="CDD" id="cd00593">
    <property type="entry name" value="RIBOc"/>
    <property type="match status" value="1"/>
</dbReference>
<dbReference type="SUPFAM" id="SSF69065">
    <property type="entry name" value="RNase III domain-like"/>
    <property type="match status" value="1"/>
</dbReference>
<keyword evidence="15" id="KW-0699">rRNA-binding</keyword>
<feature type="binding site" evidence="15">
    <location>
        <position position="42"/>
    </location>
    <ligand>
        <name>Mg(2+)</name>
        <dbReference type="ChEBI" id="CHEBI:18420"/>
    </ligand>
</feature>
<evidence type="ECO:0000256" key="16">
    <source>
        <dbReference type="SAM" id="MobiDB-lite"/>
    </source>
</evidence>
<dbReference type="GO" id="GO:0010468">
    <property type="term" value="P:regulation of gene expression"/>
    <property type="evidence" value="ECO:0007669"/>
    <property type="project" value="TreeGrafter"/>
</dbReference>
<evidence type="ECO:0000256" key="6">
    <source>
        <dbReference type="ARBA" id="ARBA00022552"/>
    </source>
</evidence>
<dbReference type="Pfam" id="PF14622">
    <property type="entry name" value="Ribonucleas_3_3"/>
    <property type="match status" value="1"/>
</dbReference>
<dbReference type="PANTHER" id="PTHR11207">
    <property type="entry name" value="RIBONUCLEASE III"/>
    <property type="match status" value="1"/>
</dbReference>
<dbReference type="GO" id="GO:0004525">
    <property type="term" value="F:ribonuclease III activity"/>
    <property type="evidence" value="ECO:0007669"/>
    <property type="project" value="UniProtKB-UniRule"/>
</dbReference>
<gene>
    <name evidence="15" type="primary">rnc</name>
    <name evidence="19" type="ORF">D8I35_04155</name>
</gene>
<feature type="active site" evidence="15">
    <location>
        <position position="118"/>
    </location>
</feature>
<dbReference type="PANTHER" id="PTHR11207:SF0">
    <property type="entry name" value="RIBONUCLEASE 3"/>
    <property type="match status" value="1"/>
</dbReference>
<evidence type="ECO:0000256" key="8">
    <source>
        <dbReference type="ARBA" id="ARBA00022694"/>
    </source>
</evidence>
<evidence type="ECO:0000256" key="7">
    <source>
        <dbReference type="ARBA" id="ARBA00022664"/>
    </source>
</evidence>
<evidence type="ECO:0000259" key="17">
    <source>
        <dbReference type="PROSITE" id="PS50137"/>
    </source>
</evidence>
<dbReference type="Pfam" id="PF00035">
    <property type="entry name" value="dsrm"/>
    <property type="match status" value="1"/>
</dbReference>
<dbReference type="SMART" id="SM00358">
    <property type="entry name" value="DSRM"/>
    <property type="match status" value="1"/>
</dbReference>
<dbReference type="Gene3D" id="3.30.160.20">
    <property type="match status" value="1"/>
</dbReference>
<feature type="binding site" evidence="15">
    <location>
        <position position="115"/>
    </location>
    <ligand>
        <name>Mg(2+)</name>
        <dbReference type="ChEBI" id="CHEBI:18420"/>
    </ligand>
</feature>
<comment type="subcellular location">
    <subcellularLocation>
        <location evidence="2 15">Cytoplasm</location>
    </subcellularLocation>
</comment>
<dbReference type="GO" id="GO:0046872">
    <property type="term" value="F:metal ion binding"/>
    <property type="evidence" value="ECO:0007669"/>
    <property type="project" value="UniProtKB-KW"/>
</dbReference>
<dbReference type="SMART" id="SM00535">
    <property type="entry name" value="RIBOc"/>
    <property type="match status" value="1"/>
</dbReference>
<evidence type="ECO:0000256" key="1">
    <source>
        <dbReference type="ARBA" id="ARBA00000109"/>
    </source>
</evidence>
<dbReference type="GO" id="GO:0042802">
    <property type="term" value="F:identical protein binding"/>
    <property type="evidence" value="ECO:0007669"/>
    <property type="project" value="UniProtKB-ARBA"/>
</dbReference>
<feature type="binding site" evidence="15">
    <location>
        <position position="118"/>
    </location>
    <ligand>
        <name>Mg(2+)</name>
        <dbReference type="ChEBI" id="CHEBI:18420"/>
    </ligand>
</feature>
<evidence type="ECO:0000313" key="19">
    <source>
        <dbReference type="EMBL" id="RMX08880.1"/>
    </source>
</evidence>
<dbReference type="OrthoDB" id="9805026at2"/>
<dbReference type="CDD" id="cd10845">
    <property type="entry name" value="DSRM_RNAse_III_family"/>
    <property type="match status" value="1"/>
</dbReference>
<dbReference type="SUPFAM" id="SSF54768">
    <property type="entry name" value="dsRNA-binding domain-like"/>
    <property type="match status" value="1"/>
</dbReference>
<keyword evidence="8 15" id="KW-0819">tRNA processing</keyword>
<accession>A0A3M6R0V0</accession>
<evidence type="ECO:0000256" key="9">
    <source>
        <dbReference type="ARBA" id="ARBA00022722"/>
    </source>
</evidence>
<dbReference type="GO" id="GO:0005737">
    <property type="term" value="C:cytoplasm"/>
    <property type="evidence" value="ECO:0007669"/>
    <property type="project" value="UniProtKB-SubCell"/>
</dbReference>
<dbReference type="GO" id="GO:0006364">
    <property type="term" value="P:rRNA processing"/>
    <property type="evidence" value="ECO:0007669"/>
    <property type="project" value="UniProtKB-UniRule"/>
</dbReference>
<dbReference type="PROSITE" id="PS50137">
    <property type="entry name" value="DS_RBD"/>
    <property type="match status" value="1"/>
</dbReference>
<feature type="domain" description="DRBM" evidence="17">
    <location>
        <begin position="156"/>
        <end position="226"/>
    </location>
</feature>
<dbReference type="EMBL" id="RDQO01000001">
    <property type="protein sequence ID" value="RMX08880.1"/>
    <property type="molecule type" value="Genomic_DNA"/>
</dbReference>
<keyword evidence="12 15" id="KW-0378">Hydrolase</keyword>
<evidence type="ECO:0000256" key="4">
    <source>
        <dbReference type="ARBA" id="ARBA00011738"/>
    </source>
</evidence>
<dbReference type="GO" id="GO:0003725">
    <property type="term" value="F:double-stranded RNA binding"/>
    <property type="evidence" value="ECO:0007669"/>
    <property type="project" value="TreeGrafter"/>
</dbReference>
<organism evidence="19 20">
    <name type="scientific">Corticibacter populi</name>
    <dbReference type="NCBI Taxonomy" id="1550736"/>
    <lineage>
        <taxon>Bacteria</taxon>
        <taxon>Pseudomonadati</taxon>
        <taxon>Pseudomonadota</taxon>
        <taxon>Betaproteobacteria</taxon>
        <taxon>Burkholderiales</taxon>
        <taxon>Comamonadaceae</taxon>
        <taxon>Corticibacter</taxon>
    </lineage>
</organism>
<feature type="region of interest" description="Disordered" evidence="16">
    <location>
        <begin position="202"/>
        <end position="236"/>
    </location>
</feature>
<keyword evidence="11 15" id="KW-0255">Endonuclease</keyword>
<comment type="caution">
    <text evidence="19">The sequence shown here is derived from an EMBL/GenBank/DDBJ whole genome shotgun (WGS) entry which is preliminary data.</text>
</comment>
<evidence type="ECO:0000256" key="2">
    <source>
        <dbReference type="ARBA" id="ARBA00004496"/>
    </source>
</evidence>
<evidence type="ECO:0000256" key="14">
    <source>
        <dbReference type="ARBA" id="ARBA00022884"/>
    </source>
</evidence>
<dbReference type="NCBIfam" id="TIGR02191">
    <property type="entry name" value="RNaseIII"/>
    <property type="match status" value="1"/>
</dbReference>
<dbReference type="InterPro" id="IPR000999">
    <property type="entry name" value="RNase_III_dom"/>
</dbReference>
<evidence type="ECO:0000313" key="20">
    <source>
        <dbReference type="Proteomes" id="UP000278006"/>
    </source>
</evidence>
<dbReference type="GO" id="GO:0019843">
    <property type="term" value="F:rRNA binding"/>
    <property type="evidence" value="ECO:0007669"/>
    <property type="project" value="UniProtKB-KW"/>
</dbReference>
<dbReference type="InterPro" id="IPR011907">
    <property type="entry name" value="RNase_III"/>
</dbReference>
<keyword evidence="10 15" id="KW-0479">Metal-binding</keyword>
<name>A0A3M6R0V0_9BURK</name>
<protein>
    <recommendedName>
        <fullName evidence="15">Ribonuclease 3</fullName>
        <ecNumber evidence="15">3.1.26.3</ecNumber>
    </recommendedName>
    <alternativeName>
        <fullName evidence="15">Ribonuclease III</fullName>
        <shortName evidence="15">RNase III</shortName>
    </alternativeName>
</protein>
<dbReference type="PROSITE" id="PS00517">
    <property type="entry name" value="RNASE_3_1"/>
    <property type="match status" value="1"/>
</dbReference>
<dbReference type="Proteomes" id="UP000278006">
    <property type="component" value="Unassembled WGS sequence"/>
</dbReference>
<keyword evidence="20" id="KW-1185">Reference proteome</keyword>
<dbReference type="GO" id="GO:0006397">
    <property type="term" value="P:mRNA processing"/>
    <property type="evidence" value="ECO:0007669"/>
    <property type="project" value="UniProtKB-UniRule"/>
</dbReference>
<comment type="function">
    <text evidence="15">Digests double-stranded RNA. Involved in the processing of primary rRNA transcript to yield the immediate precursors to the large and small rRNAs (23S and 16S). Processes some mRNAs, and tRNAs when they are encoded in the rRNA operon. Processes pre-crRNA and tracrRNA of type II CRISPR loci if present in the organism.</text>
</comment>
<sequence length="236" mass="25895">MPDSHTLSALAGRLGHTFSQPDLLKQALTHRSFAAQHNERLEFLGDAVLNLCISHWLMQRLPGTSEGMLSRTRANLVREESLHQIAQRLQLSEALYLGEGEQKSGGRLRTSILADAVEAVIGAVYLDAGFESAQRLVLQLFEGVEISSSAQVTEKDAKTRLQEVLQAQHLALPAYQVEQIRGADHKQVFVVECRIEALQLQSRGEGQSRKAAEQQAASQMLGQLAGHAGARRGSRK</sequence>
<evidence type="ECO:0000256" key="10">
    <source>
        <dbReference type="ARBA" id="ARBA00022723"/>
    </source>
</evidence>
<evidence type="ECO:0000256" key="13">
    <source>
        <dbReference type="ARBA" id="ARBA00022842"/>
    </source>
</evidence>
<feature type="active site" evidence="15">
    <location>
        <position position="46"/>
    </location>
</feature>
<dbReference type="InterPro" id="IPR036389">
    <property type="entry name" value="RNase_III_sf"/>
</dbReference>
<proteinExistence type="inferred from homology"/>
<comment type="subunit">
    <text evidence="4 15">Homodimer.</text>
</comment>
<dbReference type="HAMAP" id="MF_00104">
    <property type="entry name" value="RNase_III"/>
    <property type="match status" value="1"/>
</dbReference>
<evidence type="ECO:0000256" key="5">
    <source>
        <dbReference type="ARBA" id="ARBA00022490"/>
    </source>
</evidence>
<dbReference type="GO" id="GO:0008033">
    <property type="term" value="P:tRNA processing"/>
    <property type="evidence" value="ECO:0007669"/>
    <property type="project" value="UniProtKB-KW"/>
</dbReference>
<comment type="catalytic activity">
    <reaction evidence="1 15">
        <text>Endonucleolytic cleavage to 5'-phosphomonoester.</text>
        <dbReference type="EC" id="3.1.26.3"/>
    </reaction>
</comment>
<evidence type="ECO:0000256" key="12">
    <source>
        <dbReference type="ARBA" id="ARBA00022801"/>
    </source>
</evidence>
<feature type="domain" description="RNase III" evidence="18">
    <location>
        <begin position="7"/>
        <end position="129"/>
    </location>
</feature>
<keyword evidence="14 15" id="KW-0694">RNA-binding</keyword>
<evidence type="ECO:0000256" key="15">
    <source>
        <dbReference type="HAMAP-Rule" id="MF_00104"/>
    </source>
</evidence>
<dbReference type="FunFam" id="1.10.1520.10:FF:000001">
    <property type="entry name" value="Ribonuclease 3"/>
    <property type="match status" value="1"/>
</dbReference>
<dbReference type="PROSITE" id="PS50142">
    <property type="entry name" value="RNASE_3_2"/>
    <property type="match status" value="1"/>
</dbReference>
<dbReference type="InterPro" id="IPR014720">
    <property type="entry name" value="dsRBD_dom"/>
</dbReference>
<keyword evidence="7 15" id="KW-0507">mRNA processing</keyword>